<sequence>MLTRRKQCTIIGRIVTCHPTEGDKYYLRLLLMNVRAPKSYEDLLDYMIEAISFQLPYSLRRVFTTLLVYCNPTNPKELWEQFEESMSEDFKISKSIELRDVQHRVLNHINDELHSMGHDRNEYKPVLENIQPFTIEKEAKDNISNKAGAFFIDGPGGTGKGFFYRSLLATIRSKGFVALATASSGVATSILPGGRTTHSRFKIPINVDENIGCNVSKQSSLACLIRDAKLIVEDEASMAKAKTIEAFGLLLKDLMDTRMLFGGKVVVLGGDFRQTLPVVRNGKKEDFISQSLLYLEIWNQLEKLHLLENMRARTYPAFSEYLMRIGDGNKKLNSQDKVEIPSSLHIPLTTEEQSLQELFNVTYPNIDSLFHDSSSLSSHVILTTKNDYVHEINDMLISKFPNTARSFIAIDEIVEPNDQSQFEDDLHSLNSTNFPPYRLTLK</sequence>
<comment type="cofactor">
    <cofactor evidence="1">
        <name>Mg(2+)</name>
        <dbReference type="ChEBI" id="CHEBI:18420"/>
    </cofactor>
</comment>
<comment type="similarity">
    <text evidence="1">Belongs to the helicase family.</text>
</comment>
<accession>A0A9J5XUL8</accession>
<dbReference type="PANTHER" id="PTHR10492:SF100">
    <property type="entry name" value="ATP-DEPENDENT DNA HELICASE"/>
    <property type="match status" value="1"/>
</dbReference>
<keyword evidence="1" id="KW-0347">Helicase</keyword>
<keyword evidence="1" id="KW-0234">DNA repair</keyword>
<dbReference type="InterPro" id="IPR010285">
    <property type="entry name" value="DNA_helicase_pif1-like_DEAD"/>
</dbReference>
<dbReference type="PANTHER" id="PTHR10492">
    <property type="match status" value="1"/>
</dbReference>
<dbReference type="SUPFAM" id="SSF52540">
    <property type="entry name" value="P-loop containing nucleoside triphosphate hydrolases"/>
    <property type="match status" value="1"/>
</dbReference>
<dbReference type="EMBL" id="JACXVP010000008">
    <property type="protein sequence ID" value="KAG5590630.1"/>
    <property type="molecule type" value="Genomic_DNA"/>
</dbReference>
<organism evidence="3 4">
    <name type="scientific">Solanum commersonii</name>
    <name type="common">Commerson's wild potato</name>
    <name type="synonym">Commerson's nightshade</name>
    <dbReference type="NCBI Taxonomy" id="4109"/>
    <lineage>
        <taxon>Eukaryota</taxon>
        <taxon>Viridiplantae</taxon>
        <taxon>Streptophyta</taxon>
        <taxon>Embryophyta</taxon>
        <taxon>Tracheophyta</taxon>
        <taxon>Spermatophyta</taxon>
        <taxon>Magnoliopsida</taxon>
        <taxon>eudicotyledons</taxon>
        <taxon>Gunneridae</taxon>
        <taxon>Pentapetalae</taxon>
        <taxon>asterids</taxon>
        <taxon>lamiids</taxon>
        <taxon>Solanales</taxon>
        <taxon>Solanaceae</taxon>
        <taxon>Solanoideae</taxon>
        <taxon>Solaneae</taxon>
        <taxon>Solanum</taxon>
    </lineage>
</organism>
<evidence type="ECO:0000313" key="3">
    <source>
        <dbReference type="EMBL" id="KAG5590630.1"/>
    </source>
</evidence>
<keyword evidence="4" id="KW-1185">Reference proteome</keyword>
<keyword evidence="1" id="KW-0227">DNA damage</keyword>
<keyword evidence="1" id="KW-0547">Nucleotide-binding</keyword>
<dbReference type="GO" id="GO:0016787">
    <property type="term" value="F:hydrolase activity"/>
    <property type="evidence" value="ECO:0007669"/>
    <property type="project" value="UniProtKB-KW"/>
</dbReference>
<dbReference type="EC" id="5.6.2.3" evidence="1"/>
<dbReference type="Gene3D" id="3.40.50.300">
    <property type="entry name" value="P-loop containing nucleotide triphosphate hydrolases"/>
    <property type="match status" value="1"/>
</dbReference>
<dbReference type="GO" id="GO:0006281">
    <property type="term" value="P:DNA repair"/>
    <property type="evidence" value="ECO:0007669"/>
    <property type="project" value="UniProtKB-KW"/>
</dbReference>
<protein>
    <recommendedName>
        <fullName evidence="1">ATP-dependent DNA helicase</fullName>
        <ecNumber evidence="1">5.6.2.3</ecNumber>
    </recommendedName>
</protein>
<reference evidence="3 4" key="1">
    <citation type="submission" date="2020-09" db="EMBL/GenBank/DDBJ databases">
        <title>De no assembly of potato wild relative species, Solanum commersonii.</title>
        <authorList>
            <person name="Cho K."/>
        </authorList>
    </citation>
    <scope>NUCLEOTIDE SEQUENCE [LARGE SCALE GENOMIC DNA]</scope>
    <source>
        <strain evidence="3">LZ3.2</strain>
        <tissue evidence="3">Leaf</tissue>
    </source>
</reference>
<evidence type="ECO:0000259" key="2">
    <source>
        <dbReference type="Pfam" id="PF05970"/>
    </source>
</evidence>
<dbReference type="GO" id="GO:0000723">
    <property type="term" value="P:telomere maintenance"/>
    <property type="evidence" value="ECO:0007669"/>
    <property type="project" value="InterPro"/>
</dbReference>
<comment type="catalytic activity">
    <reaction evidence="1">
        <text>ATP + H2O = ADP + phosphate + H(+)</text>
        <dbReference type="Rhea" id="RHEA:13065"/>
        <dbReference type="ChEBI" id="CHEBI:15377"/>
        <dbReference type="ChEBI" id="CHEBI:15378"/>
        <dbReference type="ChEBI" id="CHEBI:30616"/>
        <dbReference type="ChEBI" id="CHEBI:43474"/>
        <dbReference type="ChEBI" id="CHEBI:456216"/>
        <dbReference type="EC" id="5.6.2.3"/>
    </reaction>
</comment>
<keyword evidence="1" id="KW-0067">ATP-binding</keyword>
<gene>
    <name evidence="3" type="ORF">H5410_041144</name>
</gene>
<dbReference type="GO" id="GO:0005524">
    <property type="term" value="F:ATP binding"/>
    <property type="evidence" value="ECO:0007669"/>
    <property type="project" value="UniProtKB-KW"/>
</dbReference>
<dbReference type="GO" id="GO:0006310">
    <property type="term" value="P:DNA recombination"/>
    <property type="evidence" value="ECO:0007669"/>
    <property type="project" value="UniProtKB-KW"/>
</dbReference>
<dbReference type="AlphaFoldDB" id="A0A9J5XUL8"/>
<dbReference type="OrthoDB" id="1303239at2759"/>
<dbReference type="Proteomes" id="UP000824120">
    <property type="component" value="Chromosome 8"/>
</dbReference>
<comment type="caution">
    <text evidence="3">The sequence shown here is derived from an EMBL/GenBank/DDBJ whole genome shotgun (WGS) entry which is preliminary data.</text>
</comment>
<feature type="domain" description="DNA helicase Pif1-like DEAD-box helicase" evidence="2">
    <location>
        <begin position="140"/>
        <end position="332"/>
    </location>
</feature>
<dbReference type="Pfam" id="PF05970">
    <property type="entry name" value="PIF1"/>
    <property type="match status" value="1"/>
</dbReference>
<evidence type="ECO:0000256" key="1">
    <source>
        <dbReference type="RuleBase" id="RU363044"/>
    </source>
</evidence>
<dbReference type="InterPro" id="IPR027417">
    <property type="entry name" value="P-loop_NTPase"/>
</dbReference>
<evidence type="ECO:0000313" key="4">
    <source>
        <dbReference type="Proteomes" id="UP000824120"/>
    </source>
</evidence>
<keyword evidence="1" id="KW-0378">Hydrolase</keyword>
<proteinExistence type="inferred from homology"/>
<keyword evidence="1" id="KW-0233">DNA recombination</keyword>
<dbReference type="GO" id="GO:0043139">
    <property type="term" value="F:5'-3' DNA helicase activity"/>
    <property type="evidence" value="ECO:0007669"/>
    <property type="project" value="UniProtKB-EC"/>
</dbReference>
<name>A0A9J5XUL8_SOLCO</name>